<reference evidence="2" key="1">
    <citation type="submission" date="2020-04" db="EMBL/GenBank/DDBJ databases">
        <authorList>
            <person name="Chiriac C."/>
            <person name="Salcher M."/>
            <person name="Ghai R."/>
            <person name="Kavagutti S V."/>
        </authorList>
    </citation>
    <scope>NUCLEOTIDE SEQUENCE</scope>
</reference>
<gene>
    <name evidence="2" type="ORF">UFOVP682_35</name>
</gene>
<name>A0A6J5NJY4_9CAUD</name>
<organism evidence="2">
    <name type="scientific">uncultured Caudovirales phage</name>
    <dbReference type="NCBI Taxonomy" id="2100421"/>
    <lineage>
        <taxon>Viruses</taxon>
        <taxon>Duplodnaviria</taxon>
        <taxon>Heunggongvirae</taxon>
        <taxon>Uroviricota</taxon>
        <taxon>Caudoviricetes</taxon>
        <taxon>Peduoviridae</taxon>
        <taxon>Maltschvirus</taxon>
        <taxon>Maltschvirus maltsch</taxon>
    </lineage>
</organism>
<evidence type="ECO:0000313" key="2">
    <source>
        <dbReference type="EMBL" id="CAB4157555.1"/>
    </source>
</evidence>
<sequence length="210" mass="22545">MSFALANLPNVSALTTALRTLEKDVGPVGFVILKMDKRGDWVFGANQTEVDPDTLWAVNPASFVHGYIAWGDGEVLGEKMVPLTEPLPDVGPAPAGAEKGWQIQIGMSLKCISGPDKDMETRYTVTSVGGKKAVQQLGVAIAHQIEADQTKPVPVVKLKTDSYKHKMYGKISVPIFDIVEWVGMDGKSDAASAEDAAPAEEAPARRRRSA</sequence>
<feature type="region of interest" description="Disordered" evidence="1">
    <location>
        <begin position="187"/>
        <end position="210"/>
    </location>
</feature>
<evidence type="ECO:0000256" key="1">
    <source>
        <dbReference type="SAM" id="MobiDB-lite"/>
    </source>
</evidence>
<proteinExistence type="predicted"/>
<dbReference type="EMBL" id="LR796661">
    <property type="protein sequence ID" value="CAB4157555.1"/>
    <property type="molecule type" value="Genomic_DNA"/>
</dbReference>
<accession>A0A6J5NJY4</accession>
<feature type="compositionally biased region" description="Low complexity" evidence="1">
    <location>
        <begin position="189"/>
        <end position="201"/>
    </location>
</feature>
<protein>
    <submittedName>
        <fullName evidence="2">Uncharacterized protein</fullName>
    </submittedName>
</protein>